<evidence type="ECO:0000256" key="4">
    <source>
        <dbReference type="SAM" id="MobiDB-lite"/>
    </source>
</evidence>
<dbReference type="PANTHER" id="PTHR15427:SF29">
    <property type="entry name" value="COMPLEMENT C1Q SUBCOMPONENT SUBUNIT C"/>
    <property type="match status" value="1"/>
</dbReference>
<dbReference type="PANTHER" id="PTHR15427">
    <property type="entry name" value="EMILIN ELASTIN MICROFIBRIL INTERFACE-LOCATED PROTEIN ELASTIN MICROFIBRIL INTERFACER"/>
    <property type="match status" value="1"/>
</dbReference>
<dbReference type="Pfam" id="PF00386">
    <property type="entry name" value="C1q"/>
    <property type="match status" value="1"/>
</dbReference>
<keyword evidence="7" id="KW-1185">Reference proteome</keyword>
<feature type="region of interest" description="Disordered" evidence="4">
    <location>
        <begin position="1"/>
        <end position="61"/>
    </location>
</feature>
<comment type="subcellular location">
    <subcellularLocation>
        <location evidence="1">Secreted</location>
    </subcellularLocation>
</comment>
<evidence type="ECO:0000313" key="7">
    <source>
        <dbReference type="Proteomes" id="UP000053875"/>
    </source>
</evidence>
<keyword evidence="3" id="KW-0732">Signal</keyword>
<dbReference type="SMART" id="SM00110">
    <property type="entry name" value="C1Q"/>
    <property type="match status" value="1"/>
</dbReference>
<dbReference type="Gene3D" id="2.60.120.40">
    <property type="match status" value="1"/>
</dbReference>
<evidence type="ECO:0000256" key="3">
    <source>
        <dbReference type="ARBA" id="ARBA00022729"/>
    </source>
</evidence>
<dbReference type="STRING" id="118200.A0A093GDY2"/>
<protein>
    <submittedName>
        <fullName evidence="6">Complement C1q subcomponent subunit C</fullName>
    </submittedName>
</protein>
<organism evidence="6 7">
    <name type="scientific">Dryobates pubescens</name>
    <name type="common">Downy woodpecker</name>
    <name type="synonym">Picoides pubescens</name>
    <dbReference type="NCBI Taxonomy" id="118200"/>
    <lineage>
        <taxon>Eukaryota</taxon>
        <taxon>Metazoa</taxon>
        <taxon>Chordata</taxon>
        <taxon>Craniata</taxon>
        <taxon>Vertebrata</taxon>
        <taxon>Euteleostomi</taxon>
        <taxon>Archelosauria</taxon>
        <taxon>Archosauria</taxon>
        <taxon>Dinosauria</taxon>
        <taxon>Saurischia</taxon>
        <taxon>Theropoda</taxon>
        <taxon>Coelurosauria</taxon>
        <taxon>Aves</taxon>
        <taxon>Neognathae</taxon>
        <taxon>Neoaves</taxon>
        <taxon>Telluraves</taxon>
        <taxon>Coraciimorphae</taxon>
        <taxon>Piciformes</taxon>
        <taxon>Picidae</taxon>
        <taxon>Dryobates</taxon>
    </lineage>
</organism>
<evidence type="ECO:0000259" key="5">
    <source>
        <dbReference type="PROSITE" id="PS50871"/>
    </source>
</evidence>
<dbReference type="PROSITE" id="PS50871">
    <property type="entry name" value="C1Q"/>
    <property type="match status" value="1"/>
</dbReference>
<evidence type="ECO:0000256" key="1">
    <source>
        <dbReference type="ARBA" id="ARBA00004613"/>
    </source>
</evidence>
<dbReference type="Proteomes" id="UP000053875">
    <property type="component" value="Unassembled WGS sequence"/>
</dbReference>
<feature type="domain" description="C1q" evidence="5">
    <location>
        <begin position="67"/>
        <end position="125"/>
    </location>
</feature>
<proteinExistence type="predicted"/>
<evidence type="ECO:0000256" key="2">
    <source>
        <dbReference type="ARBA" id="ARBA00022525"/>
    </source>
</evidence>
<feature type="compositionally biased region" description="Low complexity" evidence="4">
    <location>
        <begin position="41"/>
        <end position="61"/>
    </location>
</feature>
<feature type="non-terminal residue" evidence="6">
    <location>
        <position position="1"/>
    </location>
</feature>
<dbReference type="Pfam" id="PF01391">
    <property type="entry name" value="Collagen"/>
    <property type="match status" value="1"/>
</dbReference>
<evidence type="ECO:0000313" key="6">
    <source>
        <dbReference type="EMBL" id="KFV65009.1"/>
    </source>
</evidence>
<dbReference type="SUPFAM" id="SSF49842">
    <property type="entry name" value="TNF-like"/>
    <property type="match status" value="1"/>
</dbReference>
<dbReference type="InterPro" id="IPR001073">
    <property type="entry name" value="C1q_dom"/>
</dbReference>
<dbReference type="EMBL" id="KL215517">
    <property type="protein sequence ID" value="KFV65009.1"/>
    <property type="molecule type" value="Genomic_DNA"/>
</dbReference>
<dbReference type="GO" id="GO:0005576">
    <property type="term" value="C:extracellular region"/>
    <property type="evidence" value="ECO:0007669"/>
    <property type="project" value="UniProtKB-SubCell"/>
</dbReference>
<dbReference type="InterPro" id="IPR050392">
    <property type="entry name" value="Collagen/C1q_domain"/>
</dbReference>
<dbReference type="InterPro" id="IPR008983">
    <property type="entry name" value="Tumour_necrosis_fac-like_dom"/>
</dbReference>
<gene>
    <name evidence="6" type="ORF">N307_01551</name>
</gene>
<sequence>GIPGLPGLPGMPGKDGRDGLKGAKGEPGEPGSPGLPGQPGPMGLQGPPGAPGFLGAPGAPGLPGSYKQKLLSAFSVKRQSREHPPRNLPVVFSQVLTNTNHDYNTTTGTFTCRLPGLYYFVFHAS</sequence>
<reference evidence="6 7" key="1">
    <citation type="submission" date="2014-04" db="EMBL/GenBank/DDBJ databases">
        <title>Genome evolution of avian class.</title>
        <authorList>
            <person name="Zhang G."/>
            <person name="Li C."/>
        </authorList>
    </citation>
    <scope>NUCLEOTIDE SEQUENCE [LARGE SCALE GENOMIC DNA]</scope>
    <source>
        <strain evidence="6">BGI_N307</strain>
    </source>
</reference>
<dbReference type="InterPro" id="IPR008160">
    <property type="entry name" value="Collagen"/>
</dbReference>
<dbReference type="AlphaFoldDB" id="A0A093GDY2"/>
<dbReference type="PRINTS" id="PR00007">
    <property type="entry name" value="COMPLEMNTC1Q"/>
</dbReference>
<keyword evidence="2" id="KW-0964">Secreted</keyword>
<feature type="non-terminal residue" evidence="6">
    <location>
        <position position="125"/>
    </location>
</feature>
<feature type="compositionally biased region" description="Basic and acidic residues" evidence="4">
    <location>
        <begin position="14"/>
        <end position="27"/>
    </location>
</feature>
<accession>A0A093GDY2</accession>
<name>A0A093GDY2_DRYPU</name>